<dbReference type="Proteomes" id="UP001470230">
    <property type="component" value="Unassembled WGS sequence"/>
</dbReference>
<sequence>MSNSPEKAKAQPKPRQKRRDDFILGDIIGRGAFGHVLEVVDKETKKHYAMKILPKALIIREKKMNYVKVERDVMTKLKHFNITRLLLTFQDPNNLYYVIELGPHGDLQVQLNKLYSIDLPIAKILLGQLLLAIAHIHQHRILHRDLKPENILLDEHNRVKVTDFGTAKIYGENEPFHSERSSFVGSADYVSPEILNETEVGPSSDLWSYGCIIYTLLVGYPPYHTQSNYATFGKIQSNSYELPDFLPEDAKDLIKKILVLDPEKRLGHNTFDSNYEPIRNHPFFSDIQNWSTLPKTQIEELRPYQPAVEYRDHLLASQPACLSFLEEDENVNLEASATFINSEGKSKEVNLIMTDKPRIVVFNMKKTKVKAEIPMIPEVQVEKVDPLKLKFSEPETSFFIVFKTEKEASFWFETVTLLIKNED</sequence>
<dbReference type="InterPro" id="IPR017441">
    <property type="entry name" value="Protein_kinase_ATP_BS"/>
</dbReference>
<dbReference type="EMBL" id="JAPFFF010000003">
    <property type="protein sequence ID" value="KAK8893508.1"/>
    <property type="molecule type" value="Genomic_DNA"/>
</dbReference>
<dbReference type="InterPro" id="IPR039046">
    <property type="entry name" value="PDPK1"/>
</dbReference>
<evidence type="ECO:0000256" key="8">
    <source>
        <dbReference type="ARBA" id="ARBA00047899"/>
    </source>
</evidence>
<protein>
    <recommendedName>
        <fullName evidence="2">non-specific serine/threonine protein kinase</fullName>
        <ecNumber evidence="2">2.7.11.1</ecNumber>
    </recommendedName>
</protein>
<dbReference type="Gene3D" id="1.10.510.10">
    <property type="entry name" value="Transferase(Phosphotransferase) domain 1"/>
    <property type="match status" value="1"/>
</dbReference>
<keyword evidence="14" id="KW-1185">Reference proteome</keyword>
<feature type="domain" description="Protein kinase" evidence="12">
    <location>
        <begin position="22"/>
        <end position="284"/>
    </location>
</feature>
<gene>
    <name evidence="13" type="ORF">M9Y10_021930</name>
</gene>
<evidence type="ECO:0000256" key="7">
    <source>
        <dbReference type="ARBA" id="ARBA00022840"/>
    </source>
</evidence>
<dbReference type="PROSITE" id="PS50011">
    <property type="entry name" value="PROTEIN_KINASE_DOM"/>
    <property type="match status" value="1"/>
</dbReference>
<dbReference type="EC" id="2.7.11.1" evidence="2"/>
<dbReference type="PROSITE" id="PS00108">
    <property type="entry name" value="PROTEIN_KINASE_ST"/>
    <property type="match status" value="1"/>
</dbReference>
<keyword evidence="4" id="KW-0808">Transferase</keyword>
<dbReference type="PROSITE" id="PS00107">
    <property type="entry name" value="PROTEIN_KINASE_ATP"/>
    <property type="match status" value="1"/>
</dbReference>
<keyword evidence="7 10" id="KW-0067">ATP-binding</keyword>
<evidence type="ECO:0000256" key="1">
    <source>
        <dbReference type="ARBA" id="ARBA00010006"/>
    </source>
</evidence>
<dbReference type="InterPro" id="IPR008271">
    <property type="entry name" value="Ser/Thr_kinase_AS"/>
</dbReference>
<evidence type="ECO:0000313" key="14">
    <source>
        <dbReference type="Proteomes" id="UP001470230"/>
    </source>
</evidence>
<organism evidence="13 14">
    <name type="scientific">Tritrichomonas musculus</name>
    <dbReference type="NCBI Taxonomy" id="1915356"/>
    <lineage>
        <taxon>Eukaryota</taxon>
        <taxon>Metamonada</taxon>
        <taxon>Parabasalia</taxon>
        <taxon>Tritrichomonadida</taxon>
        <taxon>Tritrichomonadidae</taxon>
        <taxon>Tritrichomonas</taxon>
    </lineage>
</organism>
<evidence type="ECO:0000256" key="11">
    <source>
        <dbReference type="RuleBase" id="RU000304"/>
    </source>
</evidence>
<evidence type="ECO:0000256" key="5">
    <source>
        <dbReference type="ARBA" id="ARBA00022741"/>
    </source>
</evidence>
<comment type="similarity">
    <text evidence="1">Belongs to the protein kinase superfamily. AGC Ser/Thr protein kinase family. PDPK1 subfamily.</text>
</comment>
<dbReference type="Pfam" id="PF00069">
    <property type="entry name" value="Pkinase"/>
    <property type="match status" value="1"/>
</dbReference>
<keyword evidence="3 11" id="KW-0723">Serine/threonine-protein kinase</keyword>
<dbReference type="PANTHER" id="PTHR24356:SF163">
    <property type="entry name" value="3-PHOSPHOINOSITIDE-DEPENDENT PROTEIN KINASE 1-RELATED"/>
    <property type="match status" value="1"/>
</dbReference>
<dbReference type="InterPro" id="IPR033931">
    <property type="entry name" value="PDK1-typ_PH"/>
</dbReference>
<proteinExistence type="inferred from homology"/>
<name>A0ABR2KRQ5_9EUKA</name>
<comment type="catalytic activity">
    <reaction evidence="8">
        <text>L-threonyl-[protein] + ATP = O-phospho-L-threonyl-[protein] + ADP + H(+)</text>
        <dbReference type="Rhea" id="RHEA:46608"/>
        <dbReference type="Rhea" id="RHEA-COMP:11060"/>
        <dbReference type="Rhea" id="RHEA-COMP:11605"/>
        <dbReference type="ChEBI" id="CHEBI:15378"/>
        <dbReference type="ChEBI" id="CHEBI:30013"/>
        <dbReference type="ChEBI" id="CHEBI:30616"/>
        <dbReference type="ChEBI" id="CHEBI:61977"/>
        <dbReference type="ChEBI" id="CHEBI:456216"/>
        <dbReference type="EC" id="2.7.11.1"/>
    </reaction>
</comment>
<comment type="caution">
    <text evidence="13">The sequence shown here is derived from an EMBL/GenBank/DDBJ whole genome shotgun (WGS) entry which is preliminary data.</text>
</comment>
<feature type="binding site" evidence="10">
    <location>
        <position position="51"/>
    </location>
    <ligand>
        <name>ATP</name>
        <dbReference type="ChEBI" id="CHEBI:30616"/>
    </ligand>
</feature>
<dbReference type="InterPro" id="IPR011009">
    <property type="entry name" value="Kinase-like_dom_sf"/>
</dbReference>
<dbReference type="PANTHER" id="PTHR24356">
    <property type="entry name" value="SERINE/THREONINE-PROTEIN KINASE"/>
    <property type="match status" value="1"/>
</dbReference>
<reference evidence="13 14" key="1">
    <citation type="submission" date="2024-04" db="EMBL/GenBank/DDBJ databases">
        <title>Tritrichomonas musculus Genome.</title>
        <authorList>
            <person name="Alves-Ferreira E."/>
            <person name="Grigg M."/>
            <person name="Lorenzi H."/>
            <person name="Galac M."/>
        </authorList>
    </citation>
    <scope>NUCLEOTIDE SEQUENCE [LARGE SCALE GENOMIC DNA]</scope>
    <source>
        <strain evidence="13 14">EAF2021</strain>
    </source>
</reference>
<dbReference type="Pfam" id="PF14593">
    <property type="entry name" value="PH_3"/>
    <property type="match status" value="1"/>
</dbReference>
<dbReference type="GO" id="GO:0016301">
    <property type="term" value="F:kinase activity"/>
    <property type="evidence" value="ECO:0007669"/>
    <property type="project" value="UniProtKB-KW"/>
</dbReference>
<dbReference type="CDD" id="cd05581">
    <property type="entry name" value="STKc_PDK1"/>
    <property type="match status" value="1"/>
</dbReference>
<evidence type="ECO:0000256" key="3">
    <source>
        <dbReference type="ARBA" id="ARBA00022527"/>
    </source>
</evidence>
<evidence type="ECO:0000256" key="9">
    <source>
        <dbReference type="ARBA" id="ARBA00048679"/>
    </source>
</evidence>
<dbReference type="InterPro" id="IPR050236">
    <property type="entry name" value="Ser_Thr_kinase_AGC"/>
</dbReference>
<evidence type="ECO:0000256" key="4">
    <source>
        <dbReference type="ARBA" id="ARBA00022679"/>
    </source>
</evidence>
<evidence type="ECO:0000313" key="13">
    <source>
        <dbReference type="EMBL" id="KAK8893508.1"/>
    </source>
</evidence>
<dbReference type="SUPFAM" id="SSF56112">
    <property type="entry name" value="Protein kinase-like (PK-like)"/>
    <property type="match status" value="1"/>
</dbReference>
<evidence type="ECO:0000256" key="6">
    <source>
        <dbReference type="ARBA" id="ARBA00022777"/>
    </source>
</evidence>
<evidence type="ECO:0000256" key="10">
    <source>
        <dbReference type="PROSITE-ProRule" id="PRU10141"/>
    </source>
</evidence>
<dbReference type="Gene3D" id="3.30.200.20">
    <property type="entry name" value="Phosphorylase Kinase, domain 1"/>
    <property type="match status" value="1"/>
</dbReference>
<dbReference type="SMART" id="SM00220">
    <property type="entry name" value="S_TKc"/>
    <property type="match status" value="1"/>
</dbReference>
<dbReference type="InterPro" id="IPR000719">
    <property type="entry name" value="Prot_kinase_dom"/>
</dbReference>
<evidence type="ECO:0000259" key="12">
    <source>
        <dbReference type="PROSITE" id="PS50011"/>
    </source>
</evidence>
<keyword evidence="5 10" id="KW-0547">Nucleotide-binding</keyword>
<evidence type="ECO:0000256" key="2">
    <source>
        <dbReference type="ARBA" id="ARBA00012513"/>
    </source>
</evidence>
<comment type="catalytic activity">
    <reaction evidence="9">
        <text>L-seryl-[protein] + ATP = O-phospho-L-seryl-[protein] + ADP + H(+)</text>
        <dbReference type="Rhea" id="RHEA:17989"/>
        <dbReference type="Rhea" id="RHEA-COMP:9863"/>
        <dbReference type="Rhea" id="RHEA-COMP:11604"/>
        <dbReference type="ChEBI" id="CHEBI:15378"/>
        <dbReference type="ChEBI" id="CHEBI:29999"/>
        <dbReference type="ChEBI" id="CHEBI:30616"/>
        <dbReference type="ChEBI" id="CHEBI:83421"/>
        <dbReference type="ChEBI" id="CHEBI:456216"/>
        <dbReference type="EC" id="2.7.11.1"/>
    </reaction>
</comment>
<keyword evidence="6 13" id="KW-0418">Kinase</keyword>
<accession>A0ABR2KRQ5</accession>